<comment type="caution">
    <text evidence="1">The sequence shown here is derived from an EMBL/GenBank/DDBJ whole genome shotgun (WGS) entry which is preliminary data.</text>
</comment>
<evidence type="ECO:0008006" key="3">
    <source>
        <dbReference type="Google" id="ProtNLM"/>
    </source>
</evidence>
<evidence type="ECO:0000313" key="2">
    <source>
        <dbReference type="Proteomes" id="UP000469125"/>
    </source>
</evidence>
<gene>
    <name evidence="1" type="ORF">GMD78_05740</name>
</gene>
<reference evidence="1 2" key="1">
    <citation type="submission" date="2019-11" db="EMBL/GenBank/DDBJ databases">
        <authorList>
            <person name="Li X."/>
        </authorList>
    </citation>
    <scope>NUCLEOTIDE SEQUENCE [LARGE SCALE GENOMIC DNA]</scope>
    <source>
        <strain evidence="1 2">L9</strain>
    </source>
</reference>
<dbReference type="EMBL" id="WOCA01000003">
    <property type="protein sequence ID" value="MUK87900.1"/>
    <property type="molecule type" value="Genomic_DNA"/>
</dbReference>
<evidence type="ECO:0000313" key="1">
    <source>
        <dbReference type="EMBL" id="MUK87900.1"/>
    </source>
</evidence>
<name>A0A6N8FEE1_9BACI</name>
<keyword evidence="2" id="KW-1185">Reference proteome</keyword>
<dbReference type="Proteomes" id="UP000469125">
    <property type="component" value="Unassembled WGS sequence"/>
</dbReference>
<dbReference type="InterPro" id="IPR043519">
    <property type="entry name" value="NT_sf"/>
</dbReference>
<dbReference type="AlphaFoldDB" id="A0A6N8FEE1"/>
<protein>
    <recommendedName>
        <fullName evidence="3">Nucleotidyl transferase AbiEii/AbiGii toxin family protein</fullName>
    </recommendedName>
</protein>
<proteinExistence type="predicted"/>
<organism evidence="1 2">
    <name type="scientific">Ornithinibacillus caprae</name>
    <dbReference type="NCBI Taxonomy" id="2678566"/>
    <lineage>
        <taxon>Bacteria</taxon>
        <taxon>Bacillati</taxon>
        <taxon>Bacillota</taxon>
        <taxon>Bacilli</taxon>
        <taxon>Bacillales</taxon>
        <taxon>Bacillaceae</taxon>
        <taxon>Ornithinibacillus</taxon>
    </lineage>
</organism>
<sequence length="187" mass="21274">MIGELIVLETLSVIGKSMNEKNITWGVGGSLLLSFYQLIDKPNDIDVLVDENDVNQLNQLIASIGNAKEAKRLSPFRTKYFNKYSVNDIDIDIMGGFAIQHNEGAYQLSFTEKSIVDYKKINGVDIPLCSLEDWYILYWLIPGKREKATMIETYLKALGVKYPKLLEEALNQSLPTELIERILRLLN</sequence>
<dbReference type="SUPFAM" id="SSF81301">
    <property type="entry name" value="Nucleotidyltransferase"/>
    <property type="match status" value="1"/>
</dbReference>
<accession>A0A6N8FEE1</accession>
<dbReference type="Gene3D" id="3.30.460.40">
    <property type="match status" value="1"/>
</dbReference>